<dbReference type="PANTHER" id="PTHR42978">
    <property type="entry name" value="QUORUM-QUENCHING LACTONASE YTNP-RELATED-RELATED"/>
    <property type="match status" value="1"/>
</dbReference>
<dbReference type="CDD" id="cd07720">
    <property type="entry name" value="OPHC2-like_MBL-fold"/>
    <property type="match status" value="1"/>
</dbReference>
<organism evidence="7 8">
    <name type="scientific">Terriglobus albidus</name>
    <dbReference type="NCBI Taxonomy" id="1592106"/>
    <lineage>
        <taxon>Bacteria</taxon>
        <taxon>Pseudomonadati</taxon>
        <taxon>Acidobacteriota</taxon>
        <taxon>Terriglobia</taxon>
        <taxon>Terriglobales</taxon>
        <taxon>Acidobacteriaceae</taxon>
        <taxon>Terriglobus</taxon>
    </lineage>
</organism>
<dbReference type="KEGG" id="talb:FTW19_22625"/>
<feature type="chain" id="PRO_5022911387" evidence="5">
    <location>
        <begin position="24"/>
        <end position="320"/>
    </location>
</feature>
<name>A0A5B9EHI9_9BACT</name>
<dbReference type="Proteomes" id="UP000321820">
    <property type="component" value="Chromosome"/>
</dbReference>
<evidence type="ECO:0000256" key="2">
    <source>
        <dbReference type="ARBA" id="ARBA00022723"/>
    </source>
</evidence>
<keyword evidence="5" id="KW-0732">Signal</keyword>
<dbReference type="Gene3D" id="3.60.15.10">
    <property type="entry name" value="Ribonuclease Z/Hydroxyacylglutathione hydrolase-like"/>
    <property type="match status" value="1"/>
</dbReference>
<accession>A0A5B9EHI9</accession>
<evidence type="ECO:0000313" key="7">
    <source>
        <dbReference type="EMBL" id="QEE31508.1"/>
    </source>
</evidence>
<dbReference type="PANTHER" id="PTHR42978:SF6">
    <property type="entry name" value="QUORUM-QUENCHING LACTONASE YTNP-RELATED"/>
    <property type="match status" value="1"/>
</dbReference>
<keyword evidence="3 7" id="KW-0378">Hydrolase</keyword>
<dbReference type="GO" id="GO:0016787">
    <property type="term" value="F:hydrolase activity"/>
    <property type="evidence" value="ECO:0007669"/>
    <property type="project" value="UniProtKB-KW"/>
</dbReference>
<sequence>MRFAAGLLAVLASFVAIPNAALAASPQHHDQVPGFYRLKVGDLEVTALLDGSAVADPHWLQGEKTADGVLKALQNDPHMIDGNDTGYLVNTGKQLILVDAGSGTWYGGAAFGHLVANLRNTGYTPEEVDIVLITHLHVDHIGGLTTQDGRIVFPNAEVYVAKPDNDFWLSPEIAAKAPKDVQPFFQAAQGVAAPYIKAGKWHTFSDSEHIVDGMRIVPLHGHTPGHTGYEFSAQGKNILFWGDIIHAQRVQLQHPEVTVVLDADQAAAAVTRNQLLPKLASEGILIAGPHMLFPGLGRLHKEGTGYSWAPVAFTDKWEDK</sequence>
<evidence type="ECO:0000313" key="8">
    <source>
        <dbReference type="Proteomes" id="UP000321820"/>
    </source>
</evidence>
<comment type="similarity">
    <text evidence="1">Belongs to the metallo-beta-lactamase superfamily.</text>
</comment>
<dbReference type="OrthoDB" id="9802897at2"/>
<keyword evidence="4" id="KW-0862">Zinc</keyword>
<keyword evidence="2" id="KW-0479">Metal-binding</keyword>
<dbReference type="InterPro" id="IPR001279">
    <property type="entry name" value="Metallo-B-lactamas"/>
</dbReference>
<evidence type="ECO:0000256" key="3">
    <source>
        <dbReference type="ARBA" id="ARBA00022801"/>
    </source>
</evidence>
<dbReference type="EMBL" id="CP042806">
    <property type="protein sequence ID" value="QEE31508.1"/>
    <property type="molecule type" value="Genomic_DNA"/>
</dbReference>
<dbReference type="GO" id="GO:0046872">
    <property type="term" value="F:metal ion binding"/>
    <property type="evidence" value="ECO:0007669"/>
    <property type="project" value="UniProtKB-KW"/>
</dbReference>
<dbReference type="InterPro" id="IPR036866">
    <property type="entry name" value="RibonucZ/Hydroxyglut_hydro"/>
</dbReference>
<reference evidence="7 8" key="1">
    <citation type="submission" date="2019-08" db="EMBL/GenBank/DDBJ databases">
        <title>Complete genome sequence of Terriglobus albidus strain ORNL.</title>
        <authorList>
            <person name="Podar M."/>
        </authorList>
    </citation>
    <scope>NUCLEOTIDE SEQUENCE [LARGE SCALE GENOMIC DNA]</scope>
    <source>
        <strain evidence="7 8">ORNL</strain>
    </source>
</reference>
<dbReference type="SMART" id="SM00849">
    <property type="entry name" value="Lactamase_B"/>
    <property type="match status" value="1"/>
</dbReference>
<evidence type="ECO:0000259" key="6">
    <source>
        <dbReference type="SMART" id="SM00849"/>
    </source>
</evidence>
<dbReference type="InterPro" id="IPR051013">
    <property type="entry name" value="MBL_superfamily_lactonases"/>
</dbReference>
<gene>
    <name evidence="7" type="ORF">FTW19_22625</name>
</gene>
<evidence type="ECO:0000256" key="1">
    <source>
        <dbReference type="ARBA" id="ARBA00007749"/>
    </source>
</evidence>
<evidence type="ECO:0000256" key="4">
    <source>
        <dbReference type="ARBA" id="ARBA00022833"/>
    </source>
</evidence>
<keyword evidence="8" id="KW-1185">Reference proteome</keyword>
<dbReference type="AlphaFoldDB" id="A0A5B9EHI9"/>
<protein>
    <submittedName>
        <fullName evidence="7">MBL fold metallo-hydrolase</fullName>
    </submittedName>
</protein>
<proteinExistence type="inferred from homology"/>
<feature type="domain" description="Metallo-beta-lactamase" evidence="6">
    <location>
        <begin position="83"/>
        <end position="290"/>
    </location>
</feature>
<evidence type="ECO:0000256" key="5">
    <source>
        <dbReference type="SAM" id="SignalP"/>
    </source>
</evidence>
<dbReference type="Pfam" id="PF00753">
    <property type="entry name" value="Lactamase_B"/>
    <property type="match status" value="1"/>
</dbReference>
<dbReference type="SUPFAM" id="SSF56281">
    <property type="entry name" value="Metallo-hydrolase/oxidoreductase"/>
    <property type="match status" value="1"/>
</dbReference>
<feature type="signal peptide" evidence="5">
    <location>
        <begin position="1"/>
        <end position="23"/>
    </location>
</feature>